<dbReference type="WBParaSite" id="HDID_0000556201-mRNA-1">
    <property type="protein sequence ID" value="HDID_0000556201-mRNA-1"/>
    <property type="gene ID" value="HDID_0000556201"/>
</dbReference>
<accession>A0A0R3SKU7</accession>
<name>A0A0R3SKU7_HYMDI</name>
<protein>
    <submittedName>
        <fullName evidence="1 3">Uncharacterized protein</fullName>
    </submittedName>
</protein>
<dbReference type="EMBL" id="UYSG01002996">
    <property type="protein sequence ID" value="VDL57877.1"/>
    <property type="molecule type" value="Genomic_DNA"/>
</dbReference>
<evidence type="ECO:0000313" key="2">
    <source>
        <dbReference type="Proteomes" id="UP000274504"/>
    </source>
</evidence>
<organism evidence="3">
    <name type="scientific">Hymenolepis diminuta</name>
    <name type="common">Rat tapeworm</name>
    <dbReference type="NCBI Taxonomy" id="6216"/>
    <lineage>
        <taxon>Eukaryota</taxon>
        <taxon>Metazoa</taxon>
        <taxon>Spiralia</taxon>
        <taxon>Lophotrochozoa</taxon>
        <taxon>Platyhelminthes</taxon>
        <taxon>Cestoda</taxon>
        <taxon>Eucestoda</taxon>
        <taxon>Cyclophyllidea</taxon>
        <taxon>Hymenolepididae</taxon>
        <taxon>Hymenolepis</taxon>
    </lineage>
</organism>
<sequence length="54" mass="6149">MSQLSFHFGPPFSFPTEAVEQRTIEAITLISSALLWYPFPHHYIQPSSTITTQP</sequence>
<gene>
    <name evidence="1" type="ORF">HDID_LOCUS5559</name>
</gene>
<reference evidence="1 2" key="2">
    <citation type="submission" date="2018-11" db="EMBL/GenBank/DDBJ databases">
        <authorList>
            <consortium name="Pathogen Informatics"/>
        </authorList>
    </citation>
    <scope>NUCLEOTIDE SEQUENCE [LARGE SCALE GENOMIC DNA]</scope>
</reference>
<dbReference type="Proteomes" id="UP000274504">
    <property type="component" value="Unassembled WGS sequence"/>
</dbReference>
<reference evidence="3" key="1">
    <citation type="submission" date="2017-02" db="UniProtKB">
        <authorList>
            <consortium name="WormBaseParasite"/>
        </authorList>
    </citation>
    <scope>IDENTIFICATION</scope>
</reference>
<evidence type="ECO:0000313" key="3">
    <source>
        <dbReference type="WBParaSite" id="HDID_0000556201-mRNA-1"/>
    </source>
</evidence>
<evidence type="ECO:0000313" key="1">
    <source>
        <dbReference type="EMBL" id="VDL57877.1"/>
    </source>
</evidence>
<proteinExistence type="predicted"/>
<dbReference type="AlphaFoldDB" id="A0A0R3SKU7"/>